<dbReference type="EMBL" id="AALY01000002">
    <property type="protein sequence ID" value="EAP76453.1"/>
    <property type="molecule type" value="Genomic_DNA"/>
</dbReference>
<organism evidence="2 3">
    <name type="scientific">Roseovarius nubinhibens (strain ATCC BAA-591 / DSM 15170 / ISM)</name>
    <dbReference type="NCBI Taxonomy" id="89187"/>
    <lineage>
        <taxon>Bacteria</taxon>
        <taxon>Pseudomonadati</taxon>
        <taxon>Pseudomonadota</taxon>
        <taxon>Alphaproteobacteria</taxon>
        <taxon>Rhodobacterales</taxon>
        <taxon>Roseobacteraceae</taxon>
        <taxon>Roseovarius</taxon>
    </lineage>
</organism>
<keyword evidence="1" id="KW-0472">Membrane</keyword>
<dbReference type="GO" id="GO:0010468">
    <property type="term" value="P:regulation of gene expression"/>
    <property type="evidence" value="ECO:0007669"/>
    <property type="project" value="InterPro"/>
</dbReference>
<evidence type="ECO:0000313" key="2">
    <source>
        <dbReference type="EMBL" id="EAP76453.1"/>
    </source>
</evidence>
<sequence>MGAFVAPLAVHLGLPLPYLLGPLIASGTIAILRPQILPTGYAFPQRIRIVFIGLIGLMIGAQITPELFSDPTALALRATALAAFVALAQLGNAYIFQRLGGYDRATAFCAGAPGGLFESIALGEESGADPARLMLQQFLRVIFVVSALPVALSLWLGAPVGSSAGLSFARETTDWVALPGIGITLGLGIVAGHLLRLPARQLTGPLLLAAAVTLSGLLVIELPQWLVNAAQIIIGTALGLRFTGLDRKLLLKATWLSFLSVTLMMALAGGFAALLLPLGDEPFDVVLISFAPGGLTEMALIALSLEANPAFVTLHHIIRILLTVAGLGVLSRRWRREKL</sequence>
<dbReference type="InterPro" id="IPR017516">
    <property type="entry name" value="AbrB_dup"/>
</dbReference>
<dbReference type="eggNOG" id="COG3180">
    <property type="taxonomic scope" value="Bacteria"/>
</dbReference>
<comment type="caution">
    <text evidence="2">The sequence shown here is derived from an EMBL/GenBank/DDBJ whole genome shotgun (WGS) entry which is preliminary data.</text>
</comment>
<keyword evidence="1" id="KW-0812">Transmembrane</keyword>
<accession>A3SPR3</accession>
<feature type="transmembrane region" description="Helical" evidence="1">
    <location>
        <begin position="74"/>
        <end position="96"/>
    </location>
</feature>
<dbReference type="PANTHER" id="PTHR38457">
    <property type="entry name" value="REGULATOR ABRB-RELATED"/>
    <property type="match status" value="1"/>
</dbReference>
<feature type="transmembrane region" description="Helical" evidence="1">
    <location>
        <begin position="49"/>
        <end position="68"/>
    </location>
</feature>
<evidence type="ECO:0000256" key="1">
    <source>
        <dbReference type="SAM" id="Phobius"/>
    </source>
</evidence>
<evidence type="ECO:0000313" key="3">
    <source>
        <dbReference type="Proteomes" id="UP000005954"/>
    </source>
</evidence>
<feature type="transmembrane region" description="Helical" evidence="1">
    <location>
        <begin position="310"/>
        <end position="330"/>
    </location>
</feature>
<evidence type="ECO:0008006" key="4">
    <source>
        <dbReference type="Google" id="ProtNLM"/>
    </source>
</evidence>
<feature type="transmembrane region" description="Helical" evidence="1">
    <location>
        <begin position="138"/>
        <end position="156"/>
    </location>
</feature>
<gene>
    <name evidence="2" type="ORF">ISM_16345</name>
</gene>
<dbReference type="PIRSF" id="PIRSF038991">
    <property type="entry name" value="Protein_AbrB"/>
    <property type="match status" value="1"/>
</dbReference>
<feature type="transmembrane region" description="Helical" evidence="1">
    <location>
        <begin position="255"/>
        <end position="276"/>
    </location>
</feature>
<dbReference type="HOGENOM" id="CLU_050210_2_1_5"/>
<reference evidence="2 3" key="1">
    <citation type="submission" date="2005-12" db="EMBL/GenBank/DDBJ databases">
        <authorList>
            <person name="Moran M.A."/>
            <person name="Ferriera S."/>
            <person name="Johnson J."/>
            <person name="Kravitz S."/>
            <person name="Halpern A."/>
            <person name="Remington K."/>
            <person name="Beeson K."/>
            <person name="Tran B."/>
            <person name="Rogers Y.-H."/>
            <person name="Friedman R."/>
            <person name="Venter J.C."/>
        </authorList>
    </citation>
    <scope>NUCLEOTIDE SEQUENCE [LARGE SCALE GENOMIC DNA]</scope>
    <source>
        <strain evidence="3">ATCC BAA-591 / DSM 15170 / ISM</strain>
    </source>
</reference>
<feature type="transmembrane region" description="Helical" evidence="1">
    <location>
        <begin position="202"/>
        <end position="220"/>
    </location>
</feature>
<keyword evidence="3" id="KW-1185">Reference proteome</keyword>
<dbReference type="STRING" id="89187.ISM_16345"/>
<proteinExistence type="predicted"/>
<dbReference type="AlphaFoldDB" id="A3SPR3"/>
<feature type="transmembrane region" description="Helical" evidence="1">
    <location>
        <begin position="176"/>
        <end position="195"/>
    </location>
</feature>
<dbReference type="Proteomes" id="UP000005954">
    <property type="component" value="Unassembled WGS sequence"/>
</dbReference>
<keyword evidence="1" id="KW-1133">Transmembrane helix</keyword>
<dbReference type="NCBIfam" id="TIGR03082">
    <property type="entry name" value="Gneg_AbrB_dup"/>
    <property type="match status" value="1"/>
</dbReference>
<dbReference type="InterPro" id="IPR007820">
    <property type="entry name" value="AbrB_fam"/>
</dbReference>
<dbReference type="PANTHER" id="PTHR38457:SF1">
    <property type="entry name" value="REGULATOR ABRB-RELATED"/>
    <property type="match status" value="1"/>
</dbReference>
<dbReference type="Pfam" id="PF05145">
    <property type="entry name" value="AbrB"/>
    <property type="match status" value="1"/>
</dbReference>
<name>A3SPR3_ROSNI</name>
<dbReference type="GO" id="GO:0016020">
    <property type="term" value="C:membrane"/>
    <property type="evidence" value="ECO:0007669"/>
    <property type="project" value="InterPro"/>
</dbReference>
<protein>
    <recommendedName>
        <fullName evidence="4">Ammonia monooxygenase</fullName>
    </recommendedName>
</protein>